<evidence type="ECO:0000256" key="8">
    <source>
        <dbReference type="ARBA" id="ARBA00024983"/>
    </source>
</evidence>
<comment type="similarity">
    <text evidence="2">Belongs to the glycosyl hydrolase 17 family.</text>
</comment>
<dbReference type="InterPro" id="IPR017853">
    <property type="entry name" value="GH"/>
</dbReference>
<dbReference type="GO" id="GO:0042973">
    <property type="term" value="F:glucan endo-1,3-beta-D-glucosidase activity"/>
    <property type="evidence" value="ECO:0007669"/>
    <property type="project" value="TreeGrafter"/>
</dbReference>
<gene>
    <name evidence="14" type="ORF">LTR62_004255</name>
</gene>
<evidence type="ECO:0000256" key="12">
    <source>
        <dbReference type="ARBA" id="ARBA00042762"/>
    </source>
</evidence>
<dbReference type="SUPFAM" id="SSF51445">
    <property type="entry name" value="(Trans)glycosidases"/>
    <property type="match status" value="1"/>
</dbReference>
<keyword evidence="7" id="KW-0326">Glycosidase</keyword>
<comment type="function">
    <text evidence="8">Beta-glucosidases are one of a number of cellulolytic enzymes involved in the degradation of cellulosic biomass. Catalyzes the last step releasing glucose from the inhibitory cellobiose.</text>
</comment>
<evidence type="ECO:0000256" key="5">
    <source>
        <dbReference type="ARBA" id="ARBA00022729"/>
    </source>
</evidence>
<evidence type="ECO:0000256" key="1">
    <source>
        <dbReference type="ARBA" id="ARBA00004191"/>
    </source>
</evidence>
<keyword evidence="5 13" id="KW-0732">Signal</keyword>
<evidence type="ECO:0000256" key="13">
    <source>
        <dbReference type="SAM" id="SignalP"/>
    </source>
</evidence>
<accession>A0AAN7YGA7</accession>
<name>A0AAN7YGA7_9PEZI</name>
<keyword evidence="3" id="KW-0134">Cell wall</keyword>
<evidence type="ECO:0000256" key="4">
    <source>
        <dbReference type="ARBA" id="ARBA00022525"/>
    </source>
</evidence>
<evidence type="ECO:0000313" key="14">
    <source>
        <dbReference type="EMBL" id="KAK5112498.1"/>
    </source>
</evidence>
<dbReference type="PANTHER" id="PTHR16631">
    <property type="entry name" value="GLUCAN 1,3-BETA-GLUCOSIDASE"/>
    <property type="match status" value="1"/>
</dbReference>
<evidence type="ECO:0000256" key="11">
    <source>
        <dbReference type="ARBA" id="ARBA00041516"/>
    </source>
</evidence>
<feature type="chain" id="PRO_5043004411" description="Probable beta-glucosidase btgE" evidence="13">
    <location>
        <begin position="21"/>
        <end position="890"/>
    </location>
</feature>
<evidence type="ECO:0000256" key="9">
    <source>
        <dbReference type="ARBA" id="ARBA00039284"/>
    </source>
</evidence>
<reference evidence="14" key="1">
    <citation type="submission" date="2023-08" db="EMBL/GenBank/DDBJ databases">
        <title>Black Yeasts Isolated from many extreme environments.</title>
        <authorList>
            <person name="Coleine C."/>
            <person name="Stajich J.E."/>
            <person name="Selbmann L."/>
        </authorList>
    </citation>
    <scope>NUCLEOTIDE SEQUENCE</scope>
    <source>
        <strain evidence="14">CCFEE 5401</strain>
    </source>
</reference>
<dbReference type="GO" id="GO:0009277">
    <property type="term" value="C:fungal-type cell wall"/>
    <property type="evidence" value="ECO:0007669"/>
    <property type="project" value="TreeGrafter"/>
</dbReference>
<dbReference type="EMBL" id="JAVRRL010000030">
    <property type="protein sequence ID" value="KAK5112498.1"/>
    <property type="molecule type" value="Genomic_DNA"/>
</dbReference>
<proteinExistence type="inferred from homology"/>
<evidence type="ECO:0000256" key="2">
    <source>
        <dbReference type="ARBA" id="ARBA00008773"/>
    </source>
</evidence>
<dbReference type="AlphaFoldDB" id="A0AAN7YGA7"/>
<dbReference type="SUPFAM" id="SSF56300">
    <property type="entry name" value="Metallo-dependent phosphatases"/>
    <property type="match status" value="1"/>
</dbReference>
<dbReference type="CDD" id="cd07383">
    <property type="entry name" value="MPP_Dcr2"/>
    <property type="match status" value="1"/>
</dbReference>
<evidence type="ECO:0000256" key="6">
    <source>
        <dbReference type="ARBA" id="ARBA00022801"/>
    </source>
</evidence>
<keyword evidence="4" id="KW-0964">Secreted</keyword>
<evidence type="ECO:0000256" key="7">
    <source>
        <dbReference type="ARBA" id="ARBA00023295"/>
    </source>
</evidence>
<dbReference type="GO" id="GO:0071555">
    <property type="term" value="P:cell wall organization"/>
    <property type="evidence" value="ECO:0007669"/>
    <property type="project" value="TreeGrafter"/>
</dbReference>
<comment type="subcellular location">
    <subcellularLocation>
        <location evidence="1">Secreted</location>
        <location evidence="1">Cell wall</location>
    </subcellularLocation>
</comment>
<comment type="caution">
    <text evidence="14">The sequence shown here is derived from an EMBL/GenBank/DDBJ whole genome shotgun (WGS) entry which is preliminary data.</text>
</comment>
<sequence>MLLAIFKLLGVVAASQIALAASPSHGNGRIDSPLRFSTNGTFQMSVFEDLHYGEAEDLVWGPQQDVNSTRVMNSILDDEHPQLVVLNGHLITGENTYKENSTNYINEIVQPLLERNLPWASTYGNHDSDFNLSRNDILQREHSWPNALTRQDVHGNTSGVSNYWLPVYGSSGSSDVPKLILWFFDSRGGNYYQQSQANGDGVPQPGWVDQSVVDWFTATRTHLCSQYGKDVPSLAFVHIPVNAMLAFQQSSNDSGVRPHYEPGINADDPLAQQGVTEGQGDVSGTVSSYGGQDIPFMQALLDTPNLISVFSGHDHGDDWCFKWNSRLPGMNLTGNGLDLCFGRHSGYGGYGSWTRGSRQILVSEQQLKHNVAETWVRLETGEVSAYKNEHGVVHHSPDDPCALPESPAKSLRNLKINGILSLSPQQLALWDKTLFCTILSLLSTRCDDDLGTAYPCRVEYWRDELDDGELDSLDVKHKDPSRPQQQHEREYHWYGLWLHDVHNYVVWRADLGSYAVLLFQYKHVLVIFDKRHLFVDIFRPATAPKDNVDVVKLVNLVCANHFLDLIQDHDIAWYSNWAAPSSWAPAPSSYVPPSSSAAPSSSYVTPISSATPSASGSPSSGISANGNQWAMAYTPYANDGTCKSASTVSSDIAAIKAKGFTSVRLYATDCSGPQNVGAAAQANGLKLILGIFIDGSGIGGKTDNQVSTLTQWGQGNWGMVEMVVFGNEAIFNGYVSASALASGISSAKSKFRAAGYNGPVTTTDTVDAITSNAGTLCSAIDVVAANIHPFFNGQIAASSAGNFVTQQLSLLSSACNNALQAYNLETGWPSQGGNSGIAVPSPSDQKTAIDSILAQAGSRSVMFSFQNDMWKAPGSLGVEQFWGCGSLFSG</sequence>
<evidence type="ECO:0000256" key="10">
    <source>
        <dbReference type="ARBA" id="ARBA00041495"/>
    </source>
</evidence>
<feature type="signal peptide" evidence="13">
    <location>
        <begin position="1"/>
        <end position="20"/>
    </location>
</feature>
<evidence type="ECO:0000256" key="3">
    <source>
        <dbReference type="ARBA" id="ARBA00022512"/>
    </source>
</evidence>
<dbReference type="PANTHER" id="PTHR16631:SF24">
    <property type="entry name" value="FAMILY 17 GLUCOSIDASE SCW11-RELATED"/>
    <property type="match status" value="1"/>
</dbReference>
<dbReference type="InterPro" id="IPR050732">
    <property type="entry name" value="Beta-glucan_modifiers"/>
</dbReference>
<keyword evidence="6" id="KW-0378">Hydrolase</keyword>
<organism evidence="14 15">
    <name type="scientific">Meristemomyces frigidus</name>
    <dbReference type="NCBI Taxonomy" id="1508187"/>
    <lineage>
        <taxon>Eukaryota</taxon>
        <taxon>Fungi</taxon>
        <taxon>Dikarya</taxon>
        <taxon>Ascomycota</taxon>
        <taxon>Pezizomycotina</taxon>
        <taxon>Dothideomycetes</taxon>
        <taxon>Dothideomycetidae</taxon>
        <taxon>Mycosphaerellales</taxon>
        <taxon>Teratosphaeriaceae</taxon>
        <taxon>Meristemomyces</taxon>
    </lineage>
</organism>
<dbReference type="GO" id="GO:0005576">
    <property type="term" value="C:extracellular region"/>
    <property type="evidence" value="ECO:0007669"/>
    <property type="project" value="TreeGrafter"/>
</dbReference>
<dbReference type="Proteomes" id="UP001310890">
    <property type="component" value="Unassembled WGS sequence"/>
</dbReference>
<dbReference type="InterPro" id="IPR029052">
    <property type="entry name" value="Metallo-depent_PP-like"/>
</dbReference>
<dbReference type="GO" id="GO:0009986">
    <property type="term" value="C:cell surface"/>
    <property type="evidence" value="ECO:0007669"/>
    <property type="project" value="TreeGrafter"/>
</dbReference>
<evidence type="ECO:0000313" key="15">
    <source>
        <dbReference type="Proteomes" id="UP001310890"/>
    </source>
</evidence>
<protein>
    <recommendedName>
        <fullName evidence="9">Probable beta-glucosidase btgE</fullName>
    </recommendedName>
    <alternativeName>
        <fullName evidence="10">Beta-D-glucoside glucohydrolase btgE</fullName>
    </alternativeName>
    <alternativeName>
        <fullName evidence="12">Cellobiase btgE</fullName>
    </alternativeName>
    <alternativeName>
        <fullName evidence="11">Gentiobiase btgE</fullName>
    </alternativeName>
</protein>
<dbReference type="Gene3D" id="3.60.21.10">
    <property type="match status" value="1"/>
</dbReference>